<dbReference type="PROSITE" id="PS00194">
    <property type="entry name" value="THIOREDOXIN_1"/>
    <property type="match status" value="1"/>
</dbReference>
<dbReference type="FunFam" id="3.40.30.10:FF:000245">
    <property type="entry name" value="Thioredoxin"/>
    <property type="match status" value="1"/>
</dbReference>
<evidence type="ECO:0000259" key="5">
    <source>
        <dbReference type="PROSITE" id="PS51352"/>
    </source>
</evidence>
<keyword evidence="3" id="KW-0676">Redox-active center</keyword>
<keyword evidence="1" id="KW-0813">Transport</keyword>
<dbReference type="InterPro" id="IPR013766">
    <property type="entry name" value="Thioredoxin_domain"/>
</dbReference>
<dbReference type="EMBL" id="EF083689">
    <property type="protein sequence ID" value="ABK23025.1"/>
    <property type="molecule type" value="mRNA"/>
</dbReference>
<evidence type="ECO:0000256" key="2">
    <source>
        <dbReference type="ARBA" id="ARBA00023157"/>
    </source>
</evidence>
<evidence type="ECO:0000313" key="7">
    <source>
        <dbReference type="EMBL" id="ACN40423.1"/>
    </source>
</evidence>
<dbReference type="OMA" id="TLQKFCG"/>
<evidence type="ECO:0000256" key="3">
    <source>
        <dbReference type="ARBA" id="ARBA00023284"/>
    </source>
</evidence>
<dbReference type="InterPro" id="IPR017937">
    <property type="entry name" value="Thioredoxin_CS"/>
</dbReference>
<dbReference type="PRINTS" id="PR00421">
    <property type="entry name" value="THIOREDOXIN"/>
</dbReference>
<proteinExistence type="evidence at transcript level"/>
<dbReference type="EMBL" id="BT070932">
    <property type="protein sequence ID" value="ACN40423.1"/>
    <property type="molecule type" value="mRNA"/>
</dbReference>
<dbReference type="Gene3D" id="3.40.30.10">
    <property type="entry name" value="Glutaredoxin"/>
    <property type="match status" value="1"/>
</dbReference>
<sequence>MGNCFSEKTTWIEHPGNQQMAGSHGNVRIITANQEWEAEILEANTTGKIVVVDFTAAWCGPCKMITPFYSELSEKYPQLVFLKVDVEEMPELSATWDVQAMPTFFFIKDGKQIDKLVGANKPELEKKVISYATASQ</sequence>
<feature type="domain" description="Thioredoxin" evidence="5">
    <location>
        <begin position="27"/>
        <end position="134"/>
    </location>
</feature>
<dbReference type="InterPro" id="IPR036249">
    <property type="entry name" value="Thioredoxin-like_sf"/>
</dbReference>
<dbReference type="AlphaFoldDB" id="A9NQW4"/>
<organism evidence="6">
    <name type="scientific">Picea sitchensis</name>
    <name type="common">Sitka spruce</name>
    <name type="synonym">Pinus sitchensis</name>
    <dbReference type="NCBI Taxonomy" id="3332"/>
    <lineage>
        <taxon>Eukaryota</taxon>
        <taxon>Viridiplantae</taxon>
        <taxon>Streptophyta</taxon>
        <taxon>Embryophyta</taxon>
        <taxon>Tracheophyta</taxon>
        <taxon>Spermatophyta</taxon>
        <taxon>Pinopsida</taxon>
        <taxon>Pinidae</taxon>
        <taxon>Conifers I</taxon>
        <taxon>Pinales</taxon>
        <taxon>Pinaceae</taxon>
        <taxon>Picea</taxon>
    </lineage>
</organism>
<dbReference type="SUPFAM" id="SSF52833">
    <property type="entry name" value="Thioredoxin-like"/>
    <property type="match status" value="1"/>
</dbReference>
<dbReference type="CDD" id="cd02947">
    <property type="entry name" value="TRX_family"/>
    <property type="match status" value="1"/>
</dbReference>
<evidence type="ECO:0000256" key="4">
    <source>
        <dbReference type="ARBA" id="ARBA00038337"/>
    </source>
</evidence>
<dbReference type="Pfam" id="PF00085">
    <property type="entry name" value="Thioredoxin"/>
    <property type="match status" value="1"/>
</dbReference>
<accession>A9NQW4</accession>
<reference evidence="7" key="2">
    <citation type="submission" date="2009-02" db="EMBL/GenBank/DDBJ databases">
        <title>Full length sequence-verified cDNA sequences from Sitka spruce (Picea sitchensis).</title>
        <authorList>
            <person name="Reid K.E."/>
            <person name="Liao N."/>
            <person name="Ralph S."/>
            <person name="Kolosova N."/>
            <person name="Oddy C."/>
            <person name="Moore R."/>
            <person name="Mayo M."/>
            <person name="Wagner S."/>
            <person name="King J."/>
            <person name="Yanchuk A."/>
            <person name="Holt R."/>
            <person name="Jones S."/>
            <person name="Marra M."/>
            <person name="Ritland C.E."/>
            <person name="Ritland K."/>
            <person name="Bohlmann J."/>
        </authorList>
    </citation>
    <scope>NUCLEOTIDE SEQUENCE</scope>
    <source>
        <tissue evidence="7">Green portion of the leader tissue</tissue>
    </source>
</reference>
<evidence type="ECO:0000313" key="6">
    <source>
        <dbReference type="EMBL" id="ABK23025.1"/>
    </source>
</evidence>
<comment type="similarity">
    <text evidence="4">Belongs to the thioredoxin family. Plant F-type subfamily.</text>
</comment>
<keyword evidence="1" id="KW-0249">Electron transport</keyword>
<protein>
    <recommendedName>
        <fullName evidence="5">Thioredoxin domain-containing protein</fullName>
    </recommendedName>
</protein>
<reference evidence="6" key="1">
    <citation type="journal article" date="2008" name="BMC Genomics">
        <title>A conifer genomics resource of 200,000 spruce (Picea spp.) ESTs and 6,464 high-quality, sequence-finished full-length cDNAs for Sitka spruce (Picea sitchensis).</title>
        <authorList>
            <person name="Ralph S.G."/>
            <person name="Chun H.J."/>
            <person name="Kolosova N."/>
            <person name="Cooper D."/>
            <person name="Oddy C."/>
            <person name="Ritland C.E."/>
            <person name="Kirkpatrick R."/>
            <person name="Moore R."/>
            <person name="Barber S."/>
            <person name="Holt R.A."/>
            <person name="Jones S.J."/>
            <person name="Marra M.A."/>
            <person name="Douglas C.J."/>
            <person name="Ritland K."/>
            <person name="Bohlmann J."/>
        </authorList>
    </citation>
    <scope>NUCLEOTIDE SEQUENCE</scope>
    <source>
        <tissue evidence="6">Bark</tissue>
    </source>
</reference>
<dbReference type="PANTHER" id="PTHR46115">
    <property type="entry name" value="THIOREDOXIN-LIKE PROTEIN 1"/>
    <property type="match status" value="1"/>
</dbReference>
<evidence type="ECO:0000256" key="1">
    <source>
        <dbReference type="ARBA" id="ARBA00022982"/>
    </source>
</evidence>
<keyword evidence="2" id="KW-1015">Disulfide bond</keyword>
<dbReference type="PROSITE" id="PS51352">
    <property type="entry name" value="THIOREDOXIN_2"/>
    <property type="match status" value="1"/>
</dbReference>
<name>A9NQW4_PICSI</name>